<name>A0ABR9U070_9NOSO</name>
<evidence type="ECO:0000313" key="2">
    <source>
        <dbReference type="Proteomes" id="UP000647836"/>
    </source>
</evidence>
<comment type="caution">
    <text evidence="1">The sequence shown here is derived from an EMBL/GenBank/DDBJ whole genome shotgun (WGS) entry which is preliminary data.</text>
</comment>
<sequence>MQYDPILPNGTEQGWQVFRNVPGCRWYDPHTPYGFEFQALDDTLFTEILDFPVGDDNRFTVSVGDRILGEFGAGDSVDFTSLFGSGISNFKITGIDSLFGSTEETAFPIQLAFNDRYGSFKMRPFSQESSPQSVPESTSALGLLALLSWGIIKAMKIRLEK</sequence>
<dbReference type="EMBL" id="JADEXF010000439">
    <property type="protein sequence ID" value="MBE9106069.1"/>
    <property type="molecule type" value="Genomic_DNA"/>
</dbReference>
<keyword evidence="2" id="KW-1185">Reference proteome</keyword>
<protein>
    <submittedName>
        <fullName evidence="1">PEP-CTERM sorting domain-containing protein</fullName>
    </submittedName>
</protein>
<organism evidence="1 2">
    <name type="scientific">Nostoc cf. edaphicum LEGE 07299</name>
    <dbReference type="NCBI Taxonomy" id="2777974"/>
    <lineage>
        <taxon>Bacteria</taxon>
        <taxon>Bacillati</taxon>
        <taxon>Cyanobacteriota</taxon>
        <taxon>Cyanophyceae</taxon>
        <taxon>Nostocales</taxon>
        <taxon>Nostocaceae</taxon>
        <taxon>Nostoc</taxon>
    </lineage>
</organism>
<accession>A0ABR9U070</accession>
<proteinExistence type="predicted"/>
<dbReference type="Proteomes" id="UP000647836">
    <property type="component" value="Unassembled WGS sequence"/>
</dbReference>
<evidence type="ECO:0000313" key="1">
    <source>
        <dbReference type="EMBL" id="MBE9106069.1"/>
    </source>
</evidence>
<reference evidence="1 2" key="1">
    <citation type="submission" date="2020-10" db="EMBL/GenBank/DDBJ databases">
        <authorList>
            <person name="Castelo-Branco R."/>
            <person name="Eusebio N."/>
            <person name="Adriana R."/>
            <person name="Vieira A."/>
            <person name="Brugerolle De Fraissinette N."/>
            <person name="Rezende De Castro R."/>
            <person name="Schneider M.P."/>
            <person name="Vasconcelos V."/>
            <person name="Leao P.N."/>
        </authorList>
    </citation>
    <scope>NUCLEOTIDE SEQUENCE [LARGE SCALE GENOMIC DNA]</scope>
    <source>
        <strain evidence="1 2">LEGE 07299</strain>
    </source>
</reference>
<gene>
    <name evidence="1" type="ORF">IQ229_14305</name>
</gene>